<name>A0A840HU58_9SPHN</name>
<protein>
    <submittedName>
        <fullName evidence="1">FkbH-like protein</fullName>
    </submittedName>
</protein>
<reference evidence="1 2" key="1">
    <citation type="submission" date="2020-08" db="EMBL/GenBank/DDBJ databases">
        <title>Genomic Encyclopedia of Type Strains, Phase IV (KMG-IV): sequencing the most valuable type-strain genomes for metagenomic binning, comparative biology and taxonomic classification.</title>
        <authorList>
            <person name="Goeker M."/>
        </authorList>
    </citation>
    <scope>NUCLEOTIDE SEQUENCE [LARGE SCALE GENOMIC DNA]</scope>
    <source>
        <strain evidence="1 2">DSM 7465</strain>
    </source>
</reference>
<dbReference type="NCBIfam" id="TIGR01681">
    <property type="entry name" value="HAD-SF-IIIC"/>
    <property type="match status" value="1"/>
</dbReference>
<dbReference type="InterPro" id="IPR036412">
    <property type="entry name" value="HAD-like_sf"/>
</dbReference>
<evidence type="ECO:0000313" key="1">
    <source>
        <dbReference type="EMBL" id="MBB4641014.1"/>
    </source>
</evidence>
<comment type="caution">
    <text evidence="1">The sequence shown here is derived from an EMBL/GenBank/DDBJ whole genome shotgun (WGS) entry which is preliminary data.</text>
</comment>
<dbReference type="InterPro" id="IPR010037">
    <property type="entry name" value="FkbH_domain"/>
</dbReference>
<proteinExistence type="predicted"/>
<sequence>MEGSTTERLQAVIRLLQFNRDMTATGQIDRLLKDVLQTWPANEIAPLGLPKLRVAISSSHSAEHLAPSMRVASLGRGVIAQIHVGPYGAFRQSLEGDDPELRDFDPQVILLALDIHAVLPRIAIGAQEEAERQIASTVLEVRHLWKRAKDNYGAQIIQQTFLPLTPPLFGSFDALVPASPTAMCMALNQAIRLAAREEGVALLDVEARLPPNIGGIDRVDIVRWHHAKQLINPLFAPLYGDHVARILAAFTGRSRKCLVLDLDNTLWGGVIGDDGLAGIRLGQGSAEGEAYLAFQHYVDQLRRTGVILAVCSKNDDATARQAFDEHGEMILKYADIACFRANWSDKAENIRSIASTINIGLDGLVFVDDNPAERAIVRRELAEVAVPEMPEDIAHYPERLAAAGYFEAVSLTQDDLTRAGSYAANAQRQALSATTDMDGYLQSLEMTMAARPIGPIDLPRAAQLINKTNQFNLTTRRRTAAELEAFLAEPDNLGYCFRLRDRFGDSGLISVILARPDPALEPGELLIDTWLMSCRVLGRGVEAAAFEVLARAAGERGFASLLGEYRATERNGLVARHYEKLGFVAASPPSGSVGTGTFWRRAIPGAEMGKHHITLEAA</sequence>
<evidence type="ECO:0000313" key="2">
    <source>
        <dbReference type="Proteomes" id="UP000575068"/>
    </source>
</evidence>
<dbReference type="GO" id="GO:0016788">
    <property type="term" value="F:hydrolase activity, acting on ester bonds"/>
    <property type="evidence" value="ECO:0007669"/>
    <property type="project" value="UniProtKB-ARBA"/>
</dbReference>
<dbReference type="Gene3D" id="3.40.50.1110">
    <property type="entry name" value="SGNH hydrolase"/>
    <property type="match status" value="1"/>
</dbReference>
<gene>
    <name evidence="1" type="ORF">HNQ99_001318</name>
</gene>
<dbReference type="InterPro" id="IPR023214">
    <property type="entry name" value="HAD_sf"/>
</dbReference>
<dbReference type="InterPro" id="IPR036514">
    <property type="entry name" value="SGNH_hydro_sf"/>
</dbReference>
<dbReference type="Proteomes" id="UP000575068">
    <property type="component" value="Unassembled WGS sequence"/>
</dbReference>
<dbReference type="SUPFAM" id="SSF55729">
    <property type="entry name" value="Acyl-CoA N-acyltransferases (Nat)"/>
    <property type="match status" value="1"/>
</dbReference>
<dbReference type="NCBIfam" id="TIGR01686">
    <property type="entry name" value="FkbH"/>
    <property type="match status" value="1"/>
</dbReference>
<dbReference type="InterPro" id="IPR010033">
    <property type="entry name" value="HAD_SF_ppase_IIIC"/>
</dbReference>
<keyword evidence="2" id="KW-1185">Reference proteome</keyword>
<dbReference type="Gene3D" id="3.40.50.1000">
    <property type="entry name" value="HAD superfamily/HAD-like"/>
    <property type="match status" value="1"/>
</dbReference>
<dbReference type="InterPro" id="IPR016181">
    <property type="entry name" value="Acyl_CoA_acyltransferase"/>
</dbReference>
<dbReference type="AlphaFoldDB" id="A0A840HU58"/>
<accession>A0A840HU58</accession>
<organism evidence="1 2">
    <name type="scientific">Rhizorhapis suberifaciens</name>
    <name type="common">corky root of lettuce</name>
    <dbReference type="NCBI Taxonomy" id="13656"/>
    <lineage>
        <taxon>Bacteria</taxon>
        <taxon>Pseudomonadati</taxon>
        <taxon>Pseudomonadota</taxon>
        <taxon>Alphaproteobacteria</taxon>
        <taxon>Sphingomonadales</taxon>
        <taxon>Sphingomonadaceae</taxon>
        <taxon>Rhizorhapis</taxon>
    </lineage>
</organism>
<dbReference type="RefSeq" id="WP_221232604.1">
    <property type="nucleotide sequence ID" value="NZ_JACHOV010000004.1"/>
</dbReference>
<dbReference type="EMBL" id="JACHOV010000004">
    <property type="protein sequence ID" value="MBB4641014.1"/>
    <property type="molecule type" value="Genomic_DNA"/>
</dbReference>
<dbReference type="SUPFAM" id="SSF56784">
    <property type="entry name" value="HAD-like"/>
    <property type="match status" value="1"/>
</dbReference>